<evidence type="ECO:0000256" key="3">
    <source>
        <dbReference type="ARBA" id="ARBA00022989"/>
    </source>
</evidence>
<dbReference type="Gene3D" id="1.20.1250.20">
    <property type="entry name" value="MFS general substrate transporter like domains"/>
    <property type="match status" value="1"/>
</dbReference>
<comment type="caution">
    <text evidence="7">The sequence shown here is derived from an EMBL/GenBank/DDBJ whole genome shotgun (WGS) entry which is preliminary data.</text>
</comment>
<gene>
    <name evidence="7" type="ORF">N0V93_000367</name>
</gene>
<evidence type="ECO:0000313" key="8">
    <source>
        <dbReference type="Proteomes" id="UP001140453"/>
    </source>
</evidence>
<feature type="transmembrane region" description="Helical" evidence="6">
    <location>
        <begin position="482"/>
        <end position="499"/>
    </location>
</feature>
<dbReference type="GO" id="GO:0022857">
    <property type="term" value="F:transmembrane transporter activity"/>
    <property type="evidence" value="ECO:0007669"/>
    <property type="project" value="InterPro"/>
</dbReference>
<keyword evidence="3 6" id="KW-1133">Transmembrane helix</keyword>
<keyword evidence="4 6" id="KW-0472">Membrane</keyword>
<comment type="subcellular location">
    <subcellularLocation>
        <location evidence="1">Membrane</location>
        <topology evidence="1">Multi-pass membrane protein</topology>
    </subcellularLocation>
</comment>
<dbReference type="Proteomes" id="UP001140453">
    <property type="component" value="Unassembled WGS sequence"/>
</dbReference>
<dbReference type="PANTHER" id="PTHR23502">
    <property type="entry name" value="MAJOR FACILITATOR SUPERFAMILY"/>
    <property type="match status" value="1"/>
</dbReference>
<feature type="transmembrane region" description="Helical" evidence="6">
    <location>
        <begin position="221"/>
        <end position="241"/>
    </location>
</feature>
<name>A0A9W8Z3J2_9PEZI</name>
<feature type="transmembrane region" description="Helical" evidence="6">
    <location>
        <begin position="100"/>
        <end position="121"/>
    </location>
</feature>
<dbReference type="EMBL" id="JAPEVB010000001">
    <property type="protein sequence ID" value="KAJ4396149.1"/>
    <property type="molecule type" value="Genomic_DNA"/>
</dbReference>
<accession>A0A9W8Z3J2</accession>
<protein>
    <recommendedName>
        <fullName evidence="9">MFS transporter</fullName>
    </recommendedName>
</protein>
<dbReference type="OrthoDB" id="5215911at2759"/>
<dbReference type="InterPro" id="IPR011701">
    <property type="entry name" value="MFS"/>
</dbReference>
<evidence type="ECO:0000256" key="4">
    <source>
        <dbReference type="ARBA" id="ARBA00023136"/>
    </source>
</evidence>
<evidence type="ECO:0000313" key="7">
    <source>
        <dbReference type="EMBL" id="KAJ4396149.1"/>
    </source>
</evidence>
<evidence type="ECO:0000256" key="1">
    <source>
        <dbReference type="ARBA" id="ARBA00004141"/>
    </source>
</evidence>
<feature type="transmembrane region" description="Helical" evidence="6">
    <location>
        <begin position="519"/>
        <end position="538"/>
    </location>
</feature>
<feature type="region of interest" description="Disordered" evidence="5">
    <location>
        <begin position="257"/>
        <end position="279"/>
    </location>
</feature>
<feature type="transmembrane region" description="Helical" evidence="6">
    <location>
        <begin position="422"/>
        <end position="443"/>
    </location>
</feature>
<feature type="transmembrane region" description="Helical" evidence="6">
    <location>
        <begin position="379"/>
        <end position="401"/>
    </location>
</feature>
<feature type="transmembrane region" description="Helical" evidence="6">
    <location>
        <begin position="66"/>
        <end position="88"/>
    </location>
</feature>
<dbReference type="AlphaFoldDB" id="A0A9W8Z3J2"/>
<dbReference type="SUPFAM" id="SSF103473">
    <property type="entry name" value="MFS general substrate transporter"/>
    <property type="match status" value="1"/>
</dbReference>
<evidence type="ECO:0000256" key="2">
    <source>
        <dbReference type="ARBA" id="ARBA00022692"/>
    </source>
</evidence>
<keyword evidence="8" id="KW-1185">Reference proteome</keyword>
<organism evidence="7 8">
    <name type="scientific">Gnomoniopsis smithogilvyi</name>
    <dbReference type="NCBI Taxonomy" id="1191159"/>
    <lineage>
        <taxon>Eukaryota</taxon>
        <taxon>Fungi</taxon>
        <taxon>Dikarya</taxon>
        <taxon>Ascomycota</taxon>
        <taxon>Pezizomycotina</taxon>
        <taxon>Sordariomycetes</taxon>
        <taxon>Sordariomycetidae</taxon>
        <taxon>Diaporthales</taxon>
        <taxon>Gnomoniaceae</taxon>
        <taxon>Gnomoniopsis</taxon>
    </lineage>
</organism>
<evidence type="ECO:0008006" key="9">
    <source>
        <dbReference type="Google" id="ProtNLM"/>
    </source>
</evidence>
<reference evidence="7" key="1">
    <citation type="submission" date="2022-10" db="EMBL/GenBank/DDBJ databases">
        <title>Tapping the CABI collections for fungal endophytes: first genome assemblies for Collariella, Neodidymelliopsis, Ascochyta clinopodiicola, Didymella pomorum, Didymosphaeria variabile, Neocosmospora piperis and Neocucurbitaria cava.</title>
        <authorList>
            <person name="Hill R."/>
        </authorList>
    </citation>
    <scope>NUCLEOTIDE SEQUENCE</scope>
    <source>
        <strain evidence="7">IMI 355082</strain>
    </source>
</reference>
<feature type="transmembrane region" description="Helical" evidence="6">
    <location>
        <begin position="449"/>
        <end position="470"/>
    </location>
</feature>
<dbReference type="InterPro" id="IPR036259">
    <property type="entry name" value="MFS_trans_sf"/>
</dbReference>
<sequence>MDENLDDGTIREMETVLGTKIYPGTEIMTDVGSHHFVKGQHRSVLVPQPSDDPHDPLNWSPFWKGATIFAATAVSFSLNLGPLALAPMFENYVELYNRPLVDVVQFTGVAILVLGFSNFLWVPMSTCFGRRPVAILSTAICAISSVWRARATGYDSFMAASVLNGLGAGPCETLMPQVIADIIFLHDRGKYQTLYFSMYFMSLMVGPVISGAMALHTGVESFWWFNTGMLFFTVVVCIFLFPETRYDRRFMTPQATGGVAQPNGKEPGSPYRSSGEKATSAGYESPLATVPSAPIAPVATHVDPALGKGGPGKKQFMPFQPYAGSLLRELWLPFYLHLYPIVEFAAFVVSFSASGFLVVNLSQAQVFAAPPYNFTSETIGLFNLAVLVGGFIGLVTCGPLSDSVASRLTARNNGVREPEMRLMAMIPYIFIMIIGSVVTAVGYDNHWPWQVIVIVGYTCLGIQVAALPSIASTYAIDSYKPVTGSLFVTITINKNLWGYGVGKFLTPWSIASGFEQPMLINMALITIFSCSGIIFWFWGKKFRGITANSFVHKL</sequence>
<keyword evidence="2 6" id="KW-0812">Transmembrane</keyword>
<dbReference type="Pfam" id="PF07690">
    <property type="entry name" value="MFS_1"/>
    <property type="match status" value="1"/>
</dbReference>
<feature type="transmembrane region" description="Helical" evidence="6">
    <location>
        <begin position="338"/>
        <end position="359"/>
    </location>
</feature>
<evidence type="ECO:0000256" key="5">
    <source>
        <dbReference type="SAM" id="MobiDB-lite"/>
    </source>
</evidence>
<feature type="transmembrane region" description="Helical" evidence="6">
    <location>
        <begin position="194"/>
        <end position="215"/>
    </location>
</feature>
<proteinExistence type="predicted"/>
<dbReference type="GO" id="GO:0005886">
    <property type="term" value="C:plasma membrane"/>
    <property type="evidence" value="ECO:0007669"/>
    <property type="project" value="TreeGrafter"/>
</dbReference>
<evidence type="ECO:0000256" key="6">
    <source>
        <dbReference type="SAM" id="Phobius"/>
    </source>
</evidence>
<dbReference type="PANTHER" id="PTHR23502:SF149">
    <property type="entry name" value="TRANSPORTER, PUTATIVE-RELATED"/>
    <property type="match status" value="1"/>
</dbReference>